<keyword evidence="26" id="KW-1185">Reference proteome</keyword>
<evidence type="ECO:0000256" key="21">
    <source>
        <dbReference type="ARBA" id="ARBA00032948"/>
    </source>
</evidence>
<comment type="similarity">
    <text evidence="23">Belongs to the type II pantothenate kinase family.</text>
</comment>
<evidence type="ECO:0000256" key="9">
    <source>
        <dbReference type="ARBA" id="ARBA00022490"/>
    </source>
</evidence>
<dbReference type="InterPro" id="IPR036075">
    <property type="entry name" value="ARMT-1-like_metal-bd_sf"/>
</dbReference>
<dbReference type="EMBL" id="REGN01003662">
    <property type="protein sequence ID" value="RNA21445.1"/>
    <property type="molecule type" value="Genomic_DNA"/>
</dbReference>
<dbReference type="EC" id="2.7.1.33" evidence="7"/>
<comment type="catalytic activity">
    <reaction evidence="20">
        <text>(R)-4'-phospho-S-sulfopantetheine + H2O = (R)-S-sulfopantetheine + phosphate</text>
        <dbReference type="Rhea" id="RHEA:68340"/>
        <dbReference type="ChEBI" id="CHEBI:15377"/>
        <dbReference type="ChEBI" id="CHEBI:43474"/>
        <dbReference type="ChEBI" id="CHEBI:177302"/>
        <dbReference type="ChEBI" id="CHEBI:177303"/>
    </reaction>
    <physiologicalReaction direction="left-to-right" evidence="20">
        <dbReference type="Rhea" id="RHEA:68341"/>
    </physiologicalReaction>
</comment>
<dbReference type="Pfam" id="PF01937">
    <property type="entry name" value="ARMT1-like_dom"/>
    <property type="match status" value="1"/>
</dbReference>
<dbReference type="AlphaFoldDB" id="A0A3M7RDS6"/>
<dbReference type="GO" id="GO:0005829">
    <property type="term" value="C:cytosol"/>
    <property type="evidence" value="ECO:0007669"/>
    <property type="project" value="TreeGrafter"/>
</dbReference>
<dbReference type="CDD" id="cd24123">
    <property type="entry name" value="ASKHA_NBD_PanK-II_Pank4"/>
    <property type="match status" value="1"/>
</dbReference>
<comment type="pathway">
    <text evidence="5">Cofactor biosynthesis; coenzyme A biosynthesis; CoA from (R)-pantothenate: step 1/5.</text>
</comment>
<evidence type="ECO:0000256" key="1">
    <source>
        <dbReference type="ARBA" id="ARBA00001206"/>
    </source>
</evidence>
<dbReference type="PANTHER" id="PTHR12280:SF20">
    <property type="entry name" value="4'-PHOSPHOPANTETHEINE PHOSPHATASE"/>
    <property type="match status" value="1"/>
</dbReference>
<comment type="subcellular location">
    <subcellularLocation>
        <location evidence="4">Cytoplasm</location>
    </subcellularLocation>
</comment>
<evidence type="ECO:0000256" key="6">
    <source>
        <dbReference type="ARBA" id="ARBA00011388"/>
    </source>
</evidence>
<keyword evidence="12" id="KW-0479">Metal-binding</keyword>
<dbReference type="Gene3D" id="3.30.420.510">
    <property type="match status" value="1"/>
</dbReference>
<evidence type="ECO:0000256" key="11">
    <source>
        <dbReference type="ARBA" id="ARBA00022679"/>
    </source>
</evidence>
<dbReference type="NCBIfam" id="TIGR00555">
    <property type="entry name" value="panK_eukar"/>
    <property type="match status" value="1"/>
</dbReference>
<dbReference type="SUPFAM" id="SSF111321">
    <property type="entry name" value="AF1104-like"/>
    <property type="match status" value="1"/>
</dbReference>
<keyword evidence="13" id="KW-0547">Nucleotide-binding</keyword>
<dbReference type="InterPro" id="IPR043129">
    <property type="entry name" value="ATPase_NBD"/>
</dbReference>
<evidence type="ECO:0000256" key="4">
    <source>
        <dbReference type="ARBA" id="ARBA00004496"/>
    </source>
</evidence>
<organism evidence="25 26">
    <name type="scientific">Brachionus plicatilis</name>
    <name type="common">Marine rotifer</name>
    <name type="synonym">Brachionus muelleri</name>
    <dbReference type="NCBI Taxonomy" id="10195"/>
    <lineage>
        <taxon>Eukaryota</taxon>
        <taxon>Metazoa</taxon>
        <taxon>Spiralia</taxon>
        <taxon>Gnathifera</taxon>
        <taxon>Rotifera</taxon>
        <taxon>Eurotatoria</taxon>
        <taxon>Monogononta</taxon>
        <taxon>Pseudotrocha</taxon>
        <taxon>Ploima</taxon>
        <taxon>Brachionidae</taxon>
        <taxon>Brachionus</taxon>
    </lineage>
</organism>
<dbReference type="OrthoDB" id="498611at2759"/>
<gene>
    <name evidence="25" type="ORF">BpHYR1_018301</name>
</gene>
<dbReference type="STRING" id="10195.A0A3M7RDS6"/>
<evidence type="ECO:0000256" key="3">
    <source>
        <dbReference type="ARBA" id="ARBA00001967"/>
    </source>
</evidence>
<keyword evidence="14 25" id="KW-0418">Kinase</keyword>
<evidence type="ECO:0000256" key="17">
    <source>
        <dbReference type="ARBA" id="ARBA00022993"/>
    </source>
</evidence>
<protein>
    <recommendedName>
        <fullName evidence="8">4'-phosphopantetheine phosphatase</fullName>
        <ecNumber evidence="7">2.7.1.33</ecNumber>
    </recommendedName>
    <alternativeName>
        <fullName evidence="21">Inactive pantothenic acid kinase 4</fullName>
    </alternativeName>
</protein>
<evidence type="ECO:0000256" key="22">
    <source>
        <dbReference type="ARBA" id="ARBA00046055"/>
    </source>
</evidence>
<keyword evidence="10" id="KW-0533">Nickel</keyword>
<reference evidence="25 26" key="1">
    <citation type="journal article" date="2018" name="Sci. Rep.">
        <title>Genomic signatures of local adaptation to the degree of environmental predictability in rotifers.</title>
        <authorList>
            <person name="Franch-Gras L."/>
            <person name="Hahn C."/>
            <person name="Garcia-Roger E.M."/>
            <person name="Carmona M.J."/>
            <person name="Serra M."/>
            <person name="Gomez A."/>
        </authorList>
    </citation>
    <scope>NUCLEOTIDE SEQUENCE [LARGE SCALE GENOMIC DNA]</scope>
    <source>
        <strain evidence="25">HYR1</strain>
    </source>
</reference>
<dbReference type="InterPro" id="IPR002791">
    <property type="entry name" value="ARMT1-like_metal-bd"/>
</dbReference>
<evidence type="ECO:0000256" key="2">
    <source>
        <dbReference type="ARBA" id="ARBA00001936"/>
    </source>
</evidence>
<dbReference type="GO" id="GO:0005524">
    <property type="term" value="F:ATP binding"/>
    <property type="evidence" value="ECO:0007669"/>
    <property type="project" value="UniProtKB-KW"/>
</dbReference>
<evidence type="ECO:0000256" key="5">
    <source>
        <dbReference type="ARBA" id="ARBA00005225"/>
    </source>
</evidence>
<evidence type="ECO:0000256" key="18">
    <source>
        <dbReference type="ARBA" id="ARBA00023074"/>
    </source>
</evidence>
<evidence type="ECO:0000256" key="20">
    <source>
        <dbReference type="ARBA" id="ARBA00029347"/>
    </source>
</evidence>
<evidence type="ECO:0000256" key="19">
    <source>
        <dbReference type="ARBA" id="ARBA00023211"/>
    </source>
</evidence>
<evidence type="ECO:0000256" key="15">
    <source>
        <dbReference type="ARBA" id="ARBA00022801"/>
    </source>
</evidence>
<evidence type="ECO:0000259" key="24">
    <source>
        <dbReference type="Pfam" id="PF01937"/>
    </source>
</evidence>
<evidence type="ECO:0000256" key="12">
    <source>
        <dbReference type="ARBA" id="ARBA00022723"/>
    </source>
</evidence>
<comment type="function">
    <text evidence="22">Phosphatase which shows a preference for 4'-phosphopantetheine and its oxidatively damaged forms (sulfonate or S-sulfonate), providing strong indirect evidence that the phosphatase activity pre-empts damage in the coenzyme A (CoA) pathway. Hydrolyzing excess 4'-phosphopantetheine could constitute a directed overflow mechanism to prevent its oxidation to the S-sulfonate, sulfonate, or other forms. Hydrolyzing 4'-phosphopantetheine sulfonate or S-sulfonate would forestall their conversion to inactive forms of CoA and acyl carrier protein. May play a role in the physiological regulation of CoA intracellular levels.</text>
</comment>
<dbReference type="PANTHER" id="PTHR12280">
    <property type="entry name" value="PANTOTHENATE KINASE"/>
    <property type="match status" value="1"/>
</dbReference>
<feature type="domain" description="Damage-control phosphatase ARMT1-like metal-binding" evidence="24">
    <location>
        <begin position="454"/>
        <end position="760"/>
    </location>
</feature>
<dbReference type="GO" id="GO:0016787">
    <property type="term" value="F:hydrolase activity"/>
    <property type="evidence" value="ECO:0007669"/>
    <property type="project" value="UniProtKB-KW"/>
</dbReference>
<evidence type="ECO:0000256" key="7">
    <source>
        <dbReference type="ARBA" id="ARBA00012102"/>
    </source>
</evidence>
<evidence type="ECO:0000256" key="8">
    <source>
        <dbReference type="ARBA" id="ARBA00019490"/>
    </source>
</evidence>
<evidence type="ECO:0000256" key="13">
    <source>
        <dbReference type="ARBA" id="ARBA00022741"/>
    </source>
</evidence>
<proteinExistence type="inferred from homology"/>
<comment type="cofactor">
    <cofactor evidence="2">
        <name>Mn(2+)</name>
        <dbReference type="ChEBI" id="CHEBI:29035"/>
    </cofactor>
</comment>
<name>A0A3M7RDS6_BRAPC</name>
<dbReference type="GO" id="GO:0015937">
    <property type="term" value="P:coenzyme A biosynthetic process"/>
    <property type="evidence" value="ECO:0007669"/>
    <property type="project" value="UniProtKB-KW"/>
</dbReference>
<dbReference type="SUPFAM" id="SSF53067">
    <property type="entry name" value="Actin-like ATPase domain"/>
    <property type="match status" value="2"/>
</dbReference>
<evidence type="ECO:0000256" key="23">
    <source>
        <dbReference type="ARBA" id="ARBA00060870"/>
    </source>
</evidence>
<keyword evidence="19" id="KW-0464">Manganese</keyword>
<comment type="subunit">
    <text evidence="6">Homodimer. Interacts with PKM.</text>
</comment>
<evidence type="ECO:0000256" key="10">
    <source>
        <dbReference type="ARBA" id="ARBA00022596"/>
    </source>
</evidence>
<dbReference type="FunFam" id="3.30.420.40:FF:000025">
    <property type="entry name" value="pantothenate kinase 2, mitochondrial"/>
    <property type="match status" value="1"/>
</dbReference>
<dbReference type="GO" id="GO:0005634">
    <property type="term" value="C:nucleus"/>
    <property type="evidence" value="ECO:0007669"/>
    <property type="project" value="TreeGrafter"/>
</dbReference>
<keyword evidence="18" id="KW-0944">Nitration</keyword>
<dbReference type="Gene3D" id="3.30.420.40">
    <property type="match status" value="1"/>
</dbReference>
<keyword evidence="17" id="KW-0173">Coenzyme A biosynthesis</keyword>
<dbReference type="GO" id="GO:0046872">
    <property type="term" value="F:metal ion binding"/>
    <property type="evidence" value="ECO:0007669"/>
    <property type="project" value="UniProtKB-KW"/>
</dbReference>
<dbReference type="InterPro" id="IPR004567">
    <property type="entry name" value="Type_II_PanK"/>
</dbReference>
<evidence type="ECO:0000313" key="25">
    <source>
        <dbReference type="EMBL" id="RNA21445.1"/>
    </source>
</evidence>
<sequence length="791" mass="90904">MSIDLTQICQNQNSFTESIELTQEAFKNFENANRVGIDIGGSLVKIAYSSSFECTTAFFSDPETNSNSIYSVNEVKKTVPTLNFIKFETKYIDTAIDYMKKNLNPLQATEDLKSVRATGGGSYKYKELLFEKLGIEVNKEDEISCLIIGCNFLLRHVPNEVFTINYDTLEYEFKPVQTGNIFPYLLVNIGSGVSILKVESDQKYQRIGGSTIGGATLWGLGSLLTDAKNFEEIIDLAEKGDNRNVDMLVRDIYGKSYDLFGLEEDLIASSLGKATRSLYDGPTREEFAKQFKQEDLVKSILIMICYDVSQIATLYAQIHGIDKLYFGGYFIHNCRLSMKFLKHGISYWSQAKMDCLFLRHEGYLGAIGAFLKTSQDLDHANFSWFENFAHSSTHTISRLKNDSNPFDRFELNQEEFKLVNCPLLDHENYVPDLIDLTKDEEARQYWLNCFEKTIETYEKQCIKSNTDENDQATLKRAGEFKKSYLNKLNELKKSPFAFGRLTVRSLLDLREHCMAEFQFFDVYSREKREENKQGLELLDDRLTYLENIQNIEQRWLEIFRGFLAGNVYDYGAQSFIEKQKKGHLEKFTQALNSIDESFNKTDSYSDLVHRIKSNQYKCVCIFVDNSGFDLILGVLPLVVELLKSNEQKVILCANSKAAINDITFQELVLVIKKACRVNHVLNDAFYKTENLVVFENGSASPCLDLSRINIDLAKAINFHRVDLIILEGMGRAVHTNFDARFKCDSLKSAVIKNRWLAERFKKFSKIENSHCIEFLKEDKFPVMFKFEKFLS</sequence>
<dbReference type="Proteomes" id="UP000276133">
    <property type="component" value="Unassembled WGS sequence"/>
</dbReference>
<dbReference type="GO" id="GO:0004594">
    <property type="term" value="F:pantothenate kinase activity"/>
    <property type="evidence" value="ECO:0007669"/>
    <property type="project" value="UniProtKB-EC"/>
</dbReference>
<comment type="cofactor">
    <cofactor evidence="3">
        <name>Ni(2+)</name>
        <dbReference type="ChEBI" id="CHEBI:49786"/>
    </cofactor>
</comment>
<dbReference type="Pfam" id="PF03630">
    <property type="entry name" value="Fumble"/>
    <property type="match status" value="1"/>
</dbReference>
<evidence type="ECO:0000256" key="16">
    <source>
        <dbReference type="ARBA" id="ARBA00022840"/>
    </source>
</evidence>
<dbReference type="Gene3D" id="1.20.1700.10">
    <property type="entry name" value="AF1104-like"/>
    <property type="match status" value="1"/>
</dbReference>
<comment type="catalytic activity">
    <reaction evidence="1">
        <text>(R)-pantothenate + ATP = (R)-4'-phosphopantothenate + ADP + H(+)</text>
        <dbReference type="Rhea" id="RHEA:16373"/>
        <dbReference type="ChEBI" id="CHEBI:10986"/>
        <dbReference type="ChEBI" id="CHEBI:15378"/>
        <dbReference type="ChEBI" id="CHEBI:29032"/>
        <dbReference type="ChEBI" id="CHEBI:30616"/>
        <dbReference type="ChEBI" id="CHEBI:456216"/>
        <dbReference type="EC" id="2.7.1.33"/>
    </reaction>
</comment>
<dbReference type="InterPro" id="IPR035073">
    <property type="entry name" value="At2g17340_3_helix_bundle"/>
</dbReference>
<keyword evidence="15" id="KW-0378">Hydrolase</keyword>
<keyword evidence="16" id="KW-0067">ATP-binding</keyword>
<accession>A0A3M7RDS6</accession>
<keyword evidence="9" id="KW-0963">Cytoplasm</keyword>
<evidence type="ECO:0000313" key="26">
    <source>
        <dbReference type="Proteomes" id="UP000276133"/>
    </source>
</evidence>
<evidence type="ECO:0000256" key="14">
    <source>
        <dbReference type="ARBA" id="ARBA00022777"/>
    </source>
</evidence>
<keyword evidence="11 25" id="KW-0808">Transferase</keyword>
<comment type="caution">
    <text evidence="25">The sequence shown here is derived from an EMBL/GenBank/DDBJ whole genome shotgun (WGS) entry which is preliminary data.</text>
</comment>
<dbReference type="Gene3D" id="3.40.50.10880">
    <property type="entry name" value="Uncharacterised protein PF01937, DUF89, domain 3"/>
    <property type="match status" value="1"/>
</dbReference>